<dbReference type="Proteomes" id="UP000659904">
    <property type="component" value="Unassembled WGS sequence"/>
</dbReference>
<reference evidence="1 2" key="1">
    <citation type="submission" date="2021-01" db="EMBL/GenBank/DDBJ databases">
        <title>Whole genome shotgun sequence of Catellatospora citrea NBRC 14495.</title>
        <authorList>
            <person name="Komaki H."/>
            <person name="Tamura T."/>
        </authorList>
    </citation>
    <scope>NUCLEOTIDE SEQUENCE [LARGE SCALE GENOMIC DNA]</scope>
    <source>
        <strain evidence="1 2">NBRC 14495</strain>
    </source>
</reference>
<keyword evidence="2" id="KW-1185">Reference proteome</keyword>
<dbReference type="EMBL" id="BONH01000035">
    <property type="protein sequence ID" value="GIG01129.1"/>
    <property type="molecule type" value="Genomic_DNA"/>
</dbReference>
<sequence>MTYENVHPLRTVTVNGMTAEIDELLAPVVELTWRNGFRTFTSCQDAGESNASWVDILPHMADYVARRTGWAFLDFPVDDGLAFLTAVAKSGPRDAFYVRMTHWAAPDAWDVKVKPMDVAMMREAEESFFEIRLLQVCLPVYDLPELERRLAEYEAGRLVSPASTDWTTVGRPRRA</sequence>
<protein>
    <submittedName>
        <fullName evidence="1">Uncharacterized protein</fullName>
    </submittedName>
</protein>
<proteinExistence type="predicted"/>
<organism evidence="1 2">
    <name type="scientific">Catellatospora citrea</name>
    <dbReference type="NCBI Taxonomy" id="53366"/>
    <lineage>
        <taxon>Bacteria</taxon>
        <taxon>Bacillati</taxon>
        <taxon>Actinomycetota</taxon>
        <taxon>Actinomycetes</taxon>
        <taxon>Micromonosporales</taxon>
        <taxon>Micromonosporaceae</taxon>
        <taxon>Catellatospora</taxon>
    </lineage>
</organism>
<dbReference type="RefSeq" id="WP_147432982.1">
    <property type="nucleotide sequence ID" value="NZ_BONH01000035.1"/>
</dbReference>
<evidence type="ECO:0000313" key="1">
    <source>
        <dbReference type="EMBL" id="GIG01129.1"/>
    </source>
</evidence>
<dbReference type="AlphaFoldDB" id="A0A8J3P202"/>
<gene>
    <name evidence="1" type="ORF">Cci01nite_62220</name>
</gene>
<name>A0A8J3P202_9ACTN</name>
<accession>A0A8J3P202</accession>
<comment type="caution">
    <text evidence="1">The sequence shown here is derived from an EMBL/GenBank/DDBJ whole genome shotgun (WGS) entry which is preliminary data.</text>
</comment>
<evidence type="ECO:0000313" key="2">
    <source>
        <dbReference type="Proteomes" id="UP000659904"/>
    </source>
</evidence>